<dbReference type="Pfam" id="PF19580">
    <property type="entry name" value="Exo_endo_phos_3"/>
    <property type="match status" value="1"/>
</dbReference>
<dbReference type="PANTHER" id="PTHR42834:SF1">
    <property type="entry name" value="ENDONUCLEASE_EXONUCLEASE_PHOSPHATASE FAMILY PROTEIN (AFU_ORTHOLOGUE AFUA_3G09210)"/>
    <property type="match status" value="1"/>
</dbReference>
<dbReference type="PANTHER" id="PTHR42834">
    <property type="entry name" value="ENDONUCLEASE/EXONUCLEASE/PHOSPHATASE FAMILY PROTEIN (AFU_ORTHOLOGUE AFUA_3G09210)"/>
    <property type="match status" value="1"/>
</dbReference>
<keyword evidence="2" id="KW-0540">Nuclease</keyword>
<reference evidence="2" key="1">
    <citation type="submission" date="2020-09" db="EMBL/GenBank/DDBJ databases">
        <title>Taishania pollutisoli gen. nov., sp. nov., Isolated from Tetrabromobisphenol A-Contaminated Soil.</title>
        <authorList>
            <person name="Chen Q."/>
        </authorList>
    </citation>
    <scope>NUCLEOTIDE SEQUENCE</scope>
    <source>
        <strain evidence="2">CZZ-1</strain>
    </source>
</reference>
<feature type="domain" description="Endonuclease/exonuclease/phosphatase" evidence="1">
    <location>
        <begin position="26"/>
        <end position="314"/>
    </location>
</feature>
<dbReference type="GO" id="GO:0004519">
    <property type="term" value="F:endonuclease activity"/>
    <property type="evidence" value="ECO:0007669"/>
    <property type="project" value="UniProtKB-KW"/>
</dbReference>
<dbReference type="InterPro" id="IPR005135">
    <property type="entry name" value="Endo/exonuclease/phosphatase"/>
</dbReference>
<dbReference type="Gene3D" id="3.60.10.10">
    <property type="entry name" value="Endonuclease/exonuclease/phosphatase"/>
    <property type="match status" value="1"/>
</dbReference>
<sequence length="318" mass="36019">MNKLFFACTLLLFSCNGLTQKGTHVIGFYNVENLFDTINQSHNDEEFLPNGKNKWTGPRYLEKLKKTNQVLDSMGKIVLLGMCEIENEQVLKDLNNASSSRKNFGIVHHESADARGIDVGMIYDPSVLKFVQSGFIRFQIQNDEAPNTRDIVWGKFVHKKDTLFAMINHWPSRRGGQDESEPNRIKAAQMAAAFIDSVMKASPASRIVFMGDLNDYPTNKSVQMIAERLTPMITKASGKFGGSYNYRNEWDVLDHIMVSPNAFKGKFRMVNNSGTILSNDFIIEEYKGNLVPKRNYAGDKYLDGYSDHLPVKIDVILK</sequence>
<accession>A0A8J6TSJ6</accession>
<evidence type="ECO:0000259" key="1">
    <source>
        <dbReference type="Pfam" id="PF19580"/>
    </source>
</evidence>
<name>A0A8J6TSJ6_9FLAO</name>
<dbReference type="SUPFAM" id="SSF56219">
    <property type="entry name" value="DNase I-like"/>
    <property type="match status" value="1"/>
</dbReference>
<organism evidence="2 3">
    <name type="scientific">Taishania pollutisoli</name>
    <dbReference type="NCBI Taxonomy" id="2766479"/>
    <lineage>
        <taxon>Bacteria</taxon>
        <taxon>Pseudomonadati</taxon>
        <taxon>Bacteroidota</taxon>
        <taxon>Flavobacteriia</taxon>
        <taxon>Flavobacteriales</taxon>
        <taxon>Crocinitomicaceae</taxon>
        <taxon>Taishania</taxon>
    </lineage>
</organism>
<dbReference type="PROSITE" id="PS51257">
    <property type="entry name" value="PROKAR_LIPOPROTEIN"/>
    <property type="match status" value="1"/>
</dbReference>
<comment type="caution">
    <text evidence="2">The sequence shown here is derived from an EMBL/GenBank/DDBJ whole genome shotgun (WGS) entry which is preliminary data.</text>
</comment>
<keyword evidence="3" id="KW-1185">Reference proteome</keyword>
<dbReference type="RefSeq" id="WP_216713418.1">
    <property type="nucleotide sequence ID" value="NZ_JACVEL010000001.1"/>
</dbReference>
<proteinExistence type="predicted"/>
<dbReference type="InterPro" id="IPR036691">
    <property type="entry name" value="Endo/exonu/phosph_ase_sf"/>
</dbReference>
<keyword evidence="2" id="KW-0378">Hydrolase</keyword>
<gene>
    <name evidence="2" type="ORF">H9Y05_02640</name>
</gene>
<evidence type="ECO:0000313" key="2">
    <source>
        <dbReference type="EMBL" id="MBC9811364.1"/>
    </source>
</evidence>
<evidence type="ECO:0000313" key="3">
    <source>
        <dbReference type="Proteomes" id="UP000652681"/>
    </source>
</evidence>
<dbReference type="Proteomes" id="UP000652681">
    <property type="component" value="Unassembled WGS sequence"/>
</dbReference>
<dbReference type="EMBL" id="JACVEL010000001">
    <property type="protein sequence ID" value="MBC9811364.1"/>
    <property type="molecule type" value="Genomic_DNA"/>
</dbReference>
<keyword evidence="2" id="KW-0255">Endonuclease</keyword>
<dbReference type="AlphaFoldDB" id="A0A8J6TSJ6"/>
<protein>
    <submittedName>
        <fullName evidence="2">Endonuclease</fullName>
    </submittedName>
</protein>